<dbReference type="InterPro" id="IPR003593">
    <property type="entry name" value="AAA+_ATPase"/>
</dbReference>
<accession>B5Y9G8</accession>
<dbReference type="CDD" id="cd18544">
    <property type="entry name" value="ABC_6TM_TmrA_like"/>
    <property type="match status" value="1"/>
</dbReference>
<dbReference type="Pfam" id="PF00664">
    <property type="entry name" value="ABC_membrane"/>
    <property type="match status" value="1"/>
</dbReference>
<dbReference type="STRING" id="309798.COPRO5265_1105"/>
<dbReference type="RefSeq" id="WP_012544312.1">
    <property type="nucleotide sequence ID" value="NC_011295.1"/>
</dbReference>
<dbReference type="HOGENOM" id="CLU_000604_84_3_9"/>
<dbReference type="FunFam" id="3.40.50.300:FF:000221">
    <property type="entry name" value="Multidrug ABC transporter ATP-binding protein"/>
    <property type="match status" value="1"/>
</dbReference>
<dbReference type="GO" id="GO:0015421">
    <property type="term" value="F:ABC-type oligopeptide transporter activity"/>
    <property type="evidence" value="ECO:0007669"/>
    <property type="project" value="TreeGrafter"/>
</dbReference>
<keyword evidence="13" id="KW-1185">Reference proteome</keyword>
<dbReference type="PROSITE" id="PS50893">
    <property type="entry name" value="ABC_TRANSPORTER_2"/>
    <property type="match status" value="1"/>
</dbReference>
<evidence type="ECO:0000313" key="12">
    <source>
        <dbReference type="EMBL" id="ACI17660.1"/>
    </source>
</evidence>
<evidence type="ECO:0000256" key="2">
    <source>
        <dbReference type="ARBA" id="ARBA00022448"/>
    </source>
</evidence>
<keyword evidence="3" id="KW-1003">Cell membrane</keyword>
<sequence length="591" mass="67156">MDDVLEQEEQTRHHNDKELLAFLWPYIRPHLAVIIVTLLATLGSAISSVLQPYIFKIIIDDHIKVMNFNGLGTLLIIYLVLLGAYFAFSWTQMYLSSVFGQKITWQLRVDLMKYLMSLKVDFFSRNPVGKLVTRVTNDVANLNEMISAGFVSLIADVFLLVSIFIMMLLMNWRLTLVVLLAVVPVGIMLQVLGFALRRVWRVIRRVVSRMNVYTQEMLSGFVVVKAFTREPLCEEEYDVINQEHYKYQLQAARLRVFFYPSVSFLRELSRALVLLYGGYLISRGLVTVGTLVSFFQLLPMMFDPIADFSDKFTLFQTAFASLEKIMDVMEVKEVEYKGKDYAGPLHGDVAFDSVSFAYGEEPVLKDVSFDLGQGQTLAIVGPTGAGKSTILNLLIGFYDNYDGNVFVDDVELREWNIEEYRHNLALVLQEVQLFHDTVRNNITLWDNATDEELEEILRIVNADFVMNLPGGLDYMLAPEGANLSQGQRQLIAFARALYHKPKLLLLDEATANIDTDTERLIQNALPRLMAGRTTVVIAHRLSTIQEADKIIVINHGRVIESGTHQELIAKKGFYYELYTTQLMAGTAGVME</sequence>
<evidence type="ECO:0000256" key="3">
    <source>
        <dbReference type="ARBA" id="ARBA00022475"/>
    </source>
</evidence>
<dbReference type="GO" id="GO:0005886">
    <property type="term" value="C:plasma membrane"/>
    <property type="evidence" value="ECO:0007669"/>
    <property type="project" value="UniProtKB-SubCell"/>
</dbReference>
<dbReference type="InterPro" id="IPR011527">
    <property type="entry name" value="ABC1_TM_dom"/>
</dbReference>
<name>B5Y9G8_COPPD</name>
<evidence type="ECO:0000256" key="8">
    <source>
        <dbReference type="ARBA" id="ARBA00023136"/>
    </source>
</evidence>
<feature type="domain" description="ABC transporter" evidence="10">
    <location>
        <begin position="349"/>
        <end position="580"/>
    </location>
</feature>
<evidence type="ECO:0000256" key="4">
    <source>
        <dbReference type="ARBA" id="ARBA00022692"/>
    </source>
</evidence>
<evidence type="ECO:0000256" key="7">
    <source>
        <dbReference type="ARBA" id="ARBA00022989"/>
    </source>
</evidence>
<dbReference type="InterPro" id="IPR027417">
    <property type="entry name" value="P-loop_NTPase"/>
</dbReference>
<evidence type="ECO:0000256" key="1">
    <source>
        <dbReference type="ARBA" id="ARBA00004651"/>
    </source>
</evidence>
<dbReference type="EMBL" id="CP001145">
    <property type="protein sequence ID" value="ACI17660.1"/>
    <property type="molecule type" value="Genomic_DNA"/>
</dbReference>
<dbReference type="Gene3D" id="1.20.1560.10">
    <property type="entry name" value="ABC transporter type 1, transmembrane domain"/>
    <property type="match status" value="1"/>
</dbReference>
<dbReference type="eggNOG" id="COG1132">
    <property type="taxonomic scope" value="Bacteria"/>
</dbReference>
<dbReference type="PROSITE" id="PS00211">
    <property type="entry name" value="ABC_TRANSPORTER_1"/>
    <property type="match status" value="1"/>
</dbReference>
<dbReference type="GO" id="GO:0005524">
    <property type="term" value="F:ATP binding"/>
    <property type="evidence" value="ECO:0007669"/>
    <property type="project" value="UniProtKB-KW"/>
</dbReference>
<dbReference type="PROSITE" id="PS50929">
    <property type="entry name" value="ABC_TM1F"/>
    <property type="match status" value="1"/>
</dbReference>
<dbReference type="InterPro" id="IPR003439">
    <property type="entry name" value="ABC_transporter-like_ATP-bd"/>
</dbReference>
<dbReference type="KEGG" id="cpo:COPRO5265_1105"/>
<feature type="domain" description="ABC transmembrane type-1" evidence="11">
    <location>
        <begin position="35"/>
        <end position="317"/>
    </location>
</feature>
<dbReference type="Proteomes" id="UP000001732">
    <property type="component" value="Chromosome"/>
</dbReference>
<evidence type="ECO:0000256" key="5">
    <source>
        <dbReference type="ARBA" id="ARBA00022741"/>
    </source>
</evidence>
<protein>
    <submittedName>
        <fullName evidence="12">ABC-type multidrug/protein/lipid transport system, ATPase component</fullName>
    </submittedName>
</protein>
<reference evidence="12 13" key="2">
    <citation type="journal article" date="2014" name="Genome Announc.">
        <title>Complete Genome Sequence of Coprothermobacter proteolyticus DSM 5265.</title>
        <authorList>
            <person name="Alexiev A."/>
            <person name="Coil D.A."/>
            <person name="Badger J.H."/>
            <person name="Enticknap J."/>
            <person name="Ward N."/>
            <person name="Robb F.T."/>
            <person name="Eisen J.A."/>
        </authorList>
    </citation>
    <scope>NUCLEOTIDE SEQUENCE [LARGE SCALE GENOMIC DNA]</scope>
    <source>
        <strain evidence="13">ATCC 35245 / DSM 5265 / OCM 4 / BT</strain>
    </source>
</reference>
<keyword evidence="8 9" id="KW-0472">Membrane</keyword>
<feature type="transmembrane region" description="Helical" evidence="9">
    <location>
        <begin position="31"/>
        <end position="55"/>
    </location>
</feature>
<feature type="transmembrane region" description="Helical" evidence="9">
    <location>
        <begin position="273"/>
        <end position="295"/>
    </location>
</feature>
<feature type="transmembrane region" description="Helical" evidence="9">
    <location>
        <begin position="67"/>
        <end position="88"/>
    </location>
</feature>
<proteinExistence type="predicted"/>
<dbReference type="GO" id="GO:0016887">
    <property type="term" value="F:ATP hydrolysis activity"/>
    <property type="evidence" value="ECO:0007669"/>
    <property type="project" value="InterPro"/>
</dbReference>
<dbReference type="SMART" id="SM00382">
    <property type="entry name" value="AAA"/>
    <property type="match status" value="1"/>
</dbReference>
<feature type="transmembrane region" description="Helical" evidence="9">
    <location>
        <begin position="176"/>
        <end position="196"/>
    </location>
</feature>
<dbReference type="PANTHER" id="PTHR43394">
    <property type="entry name" value="ATP-DEPENDENT PERMEASE MDL1, MITOCHONDRIAL"/>
    <property type="match status" value="1"/>
</dbReference>
<dbReference type="PANTHER" id="PTHR43394:SF1">
    <property type="entry name" value="ATP-BINDING CASSETTE SUB-FAMILY B MEMBER 10, MITOCHONDRIAL"/>
    <property type="match status" value="1"/>
</dbReference>
<dbReference type="AlphaFoldDB" id="B5Y9G8"/>
<keyword evidence="7 9" id="KW-1133">Transmembrane helix</keyword>
<reference evidence="13" key="1">
    <citation type="submission" date="2008-08" db="EMBL/GenBank/DDBJ databases">
        <title>The complete genome sequence of Coprothermobacter proteolyticus strain ATCC 5245 / DSM 5265 / BT.</title>
        <authorList>
            <person name="Dodson R.J."/>
            <person name="Durkin A.S."/>
            <person name="Wu M."/>
            <person name="Eisen J."/>
            <person name="Sutton G."/>
        </authorList>
    </citation>
    <scope>NUCLEOTIDE SEQUENCE [LARGE SCALE GENOMIC DNA]</scope>
    <source>
        <strain evidence="13">ATCC 35245 / DSM 5265 / OCM 4 / BT</strain>
    </source>
</reference>
<dbReference type="OrthoDB" id="9760168at2"/>
<dbReference type="InterPro" id="IPR036640">
    <property type="entry name" value="ABC1_TM_sf"/>
</dbReference>
<keyword evidence="6" id="KW-0067">ATP-binding</keyword>
<evidence type="ECO:0000313" key="13">
    <source>
        <dbReference type="Proteomes" id="UP000001732"/>
    </source>
</evidence>
<dbReference type="Gene3D" id="3.40.50.300">
    <property type="entry name" value="P-loop containing nucleotide triphosphate hydrolases"/>
    <property type="match status" value="1"/>
</dbReference>
<dbReference type="InterPro" id="IPR039421">
    <property type="entry name" value="Type_1_exporter"/>
</dbReference>
<gene>
    <name evidence="12" type="primary">mdlB2</name>
    <name evidence="12" type="ordered locus">COPRO5265_1105</name>
</gene>
<organism evidence="12 13">
    <name type="scientific">Coprothermobacter proteolyticus (strain ATCC 35245 / DSM 5265 / OCM 4 / BT)</name>
    <dbReference type="NCBI Taxonomy" id="309798"/>
    <lineage>
        <taxon>Bacteria</taxon>
        <taxon>Pseudomonadati</taxon>
        <taxon>Coprothermobacterota</taxon>
        <taxon>Coprothermobacteria</taxon>
        <taxon>Coprothermobacterales</taxon>
        <taxon>Coprothermobacteraceae</taxon>
        <taxon>Coprothermobacter</taxon>
    </lineage>
</organism>
<comment type="subcellular location">
    <subcellularLocation>
        <location evidence="1">Cell membrane</location>
        <topology evidence="1">Multi-pass membrane protein</topology>
    </subcellularLocation>
</comment>
<feature type="transmembrane region" description="Helical" evidence="9">
    <location>
        <begin position="145"/>
        <end position="169"/>
    </location>
</feature>
<dbReference type="SUPFAM" id="SSF52540">
    <property type="entry name" value="P-loop containing nucleoside triphosphate hydrolases"/>
    <property type="match status" value="1"/>
</dbReference>
<evidence type="ECO:0000259" key="11">
    <source>
        <dbReference type="PROSITE" id="PS50929"/>
    </source>
</evidence>
<dbReference type="SUPFAM" id="SSF90123">
    <property type="entry name" value="ABC transporter transmembrane region"/>
    <property type="match status" value="1"/>
</dbReference>
<dbReference type="InterPro" id="IPR017871">
    <property type="entry name" value="ABC_transporter-like_CS"/>
</dbReference>
<keyword evidence="2" id="KW-0813">Transport</keyword>
<evidence type="ECO:0000256" key="6">
    <source>
        <dbReference type="ARBA" id="ARBA00022840"/>
    </source>
</evidence>
<keyword evidence="4 9" id="KW-0812">Transmembrane</keyword>
<keyword evidence="5" id="KW-0547">Nucleotide-binding</keyword>
<dbReference type="Pfam" id="PF00005">
    <property type="entry name" value="ABC_tran"/>
    <property type="match status" value="1"/>
</dbReference>
<evidence type="ECO:0000256" key="9">
    <source>
        <dbReference type="SAM" id="Phobius"/>
    </source>
</evidence>
<evidence type="ECO:0000259" key="10">
    <source>
        <dbReference type="PROSITE" id="PS50893"/>
    </source>
</evidence>